<dbReference type="GO" id="GO:0006360">
    <property type="term" value="P:transcription by RNA polymerase I"/>
    <property type="evidence" value="ECO:0007669"/>
    <property type="project" value="TreeGrafter"/>
</dbReference>
<reference evidence="4 5" key="1">
    <citation type="submission" date="2019-05" db="EMBL/GenBank/DDBJ databases">
        <title>Emergence of the Ug99 lineage of the wheat stem rust pathogen through somatic hybridization.</title>
        <authorList>
            <person name="Li F."/>
            <person name="Upadhyaya N.M."/>
            <person name="Sperschneider J."/>
            <person name="Matny O."/>
            <person name="Nguyen-Phuc H."/>
            <person name="Mago R."/>
            <person name="Raley C."/>
            <person name="Miller M.E."/>
            <person name="Silverstein K.A.T."/>
            <person name="Henningsen E."/>
            <person name="Hirsch C.D."/>
            <person name="Visser B."/>
            <person name="Pretorius Z.A."/>
            <person name="Steffenson B.J."/>
            <person name="Schwessinger B."/>
            <person name="Dodds P.N."/>
            <person name="Figueroa M."/>
        </authorList>
    </citation>
    <scope>NUCLEOTIDE SEQUENCE [LARGE SCALE GENOMIC DNA]</scope>
    <source>
        <strain evidence="4">21-0</strain>
    </source>
</reference>
<evidence type="ECO:0000313" key="4">
    <source>
        <dbReference type="EMBL" id="KAA1086574.1"/>
    </source>
</evidence>
<keyword evidence="2" id="KW-0175">Coiled coil</keyword>
<dbReference type="GO" id="GO:0005730">
    <property type="term" value="C:nucleolus"/>
    <property type="evidence" value="ECO:0007669"/>
    <property type="project" value="TreeGrafter"/>
</dbReference>
<dbReference type="PANTHER" id="PTHR22691:SF8">
    <property type="entry name" value="PROTEIN SPT2 HOMOLOG"/>
    <property type="match status" value="1"/>
</dbReference>
<dbReference type="InterPro" id="IPR013256">
    <property type="entry name" value="Chromatin_SPT2"/>
</dbReference>
<feature type="compositionally biased region" description="Polar residues" evidence="3">
    <location>
        <begin position="164"/>
        <end position="179"/>
    </location>
</feature>
<dbReference type="OrthoDB" id="6259853at2759"/>
<feature type="compositionally biased region" description="Basic and acidic residues" evidence="3">
    <location>
        <begin position="420"/>
        <end position="437"/>
    </location>
</feature>
<dbReference type="GO" id="GO:0003677">
    <property type="term" value="F:DNA binding"/>
    <property type="evidence" value="ECO:0007669"/>
    <property type="project" value="TreeGrafter"/>
</dbReference>
<feature type="compositionally biased region" description="Basic and acidic residues" evidence="3">
    <location>
        <begin position="283"/>
        <end position="292"/>
    </location>
</feature>
<gene>
    <name evidence="4" type="ORF">PGT21_004013</name>
</gene>
<feature type="region of interest" description="Disordered" evidence="3">
    <location>
        <begin position="420"/>
        <end position="448"/>
    </location>
</feature>
<dbReference type="GO" id="GO:0006334">
    <property type="term" value="P:nucleosome assembly"/>
    <property type="evidence" value="ECO:0007669"/>
    <property type="project" value="TreeGrafter"/>
</dbReference>
<evidence type="ECO:0000256" key="2">
    <source>
        <dbReference type="ARBA" id="ARBA00023054"/>
    </source>
</evidence>
<evidence type="ECO:0008006" key="6">
    <source>
        <dbReference type="Google" id="ProtNLM"/>
    </source>
</evidence>
<feature type="region of interest" description="Disordered" evidence="3">
    <location>
        <begin position="1"/>
        <end position="23"/>
    </location>
</feature>
<dbReference type="SMART" id="SM00784">
    <property type="entry name" value="SPT2"/>
    <property type="match status" value="1"/>
</dbReference>
<sequence>MPTFEALMDLASKQTKESQIAFAKENQIRQAREKVKRLEEERKEKERIRLEKERLAKKKLEDEKREKQLIEERQRRQADRLSTAEQTRKQQDSDSTNRASSSRMNNGPSPSSRHRASTRPSSSTPTNFDVDPEEKRRLEREEKQAKARAKLFGESVAAHKKPTPSRSSAHTSQRTNPSSKGKAPMRGTASGNNSKIALGTPATITARQRIEQTFSASERKPLSQTKRDRRTIEEIEQDMKRKKVEVGTQAIRPSKETSFSSSFTEKRILIPLKPVASSSTLRDVNKNPRPRSETVSAVKRKAINGLPTPSSKRPQLPTSLPKDSKPNGSRPLPQSRSGSHSGRRQDATVSDEDDDSSDSEEMSEHGEDVAPSVRDEIWKIMGKDRRQYTAKPIFSDEEDDMEADADDVLEEEGRAARLARLEDQREEERLRQHELEKKKRLLQRRLSK</sequence>
<feature type="compositionally biased region" description="Basic residues" evidence="3">
    <location>
        <begin position="438"/>
        <end position="448"/>
    </location>
</feature>
<dbReference type="AlphaFoldDB" id="A0A5B0NDE4"/>
<evidence type="ECO:0000313" key="5">
    <source>
        <dbReference type="Proteomes" id="UP000324748"/>
    </source>
</evidence>
<dbReference type="Proteomes" id="UP000324748">
    <property type="component" value="Unassembled WGS sequence"/>
</dbReference>
<evidence type="ECO:0000256" key="3">
    <source>
        <dbReference type="SAM" id="MobiDB-lite"/>
    </source>
</evidence>
<protein>
    <recommendedName>
        <fullName evidence="6">SPT2 chromatin protein</fullName>
    </recommendedName>
</protein>
<dbReference type="Pfam" id="PF08243">
    <property type="entry name" value="SPT2"/>
    <property type="match status" value="1"/>
</dbReference>
<proteinExistence type="inferred from homology"/>
<comment type="similarity">
    <text evidence="1">Belongs to the SPT2 family.</text>
</comment>
<feature type="compositionally biased region" description="Basic and acidic residues" evidence="3">
    <location>
        <begin position="133"/>
        <end position="145"/>
    </location>
</feature>
<feature type="compositionally biased region" description="Basic and acidic residues" evidence="3">
    <location>
        <begin position="230"/>
        <end position="239"/>
    </location>
</feature>
<dbReference type="EMBL" id="VSWC01000105">
    <property type="protein sequence ID" value="KAA1086574.1"/>
    <property type="molecule type" value="Genomic_DNA"/>
</dbReference>
<feature type="compositionally biased region" description="Polar residues" evidence="3">
    <location>
        <begin position="93"/>
        <end position="107"/>
    </location>
</feature>
<feature type="region of interest" description="Disordered" evidence="3">
    <location>
        <begin position="36"/>
        <end position="405"/>
    </location>
</feature>
<dbReference type="GO" id="GO:0042393">
    <property type="term" value="F:histone binding"/>
    <property type="evidence" value="ECO:0007669"/>
    <property type="project" value="TreeGrafter"/>
</dbReference>
<accession>A0A5B0NDE4</accession>
<organism evidence="4 5">
    <name type="scientific">Puccinia graminis f. sp. tritici</name>
    <dbReference type="NCBI Taxonomy" id="56615"/>
    <lineage>
        <taxon>Eukaryota</taxon>
        <taxon>Fungi</taxon>
        <taxon>Dikarya</taxon>
        <taxon>Basidiomycota</taxon>
        <taxon>Pucciniomycotina</taxon>
        <taxon>Pucciniomycetes</taxon>
        <taxon>Pucciniales</taxon>
        <taxon>Pucciniaceae</taxon>
        <taxon>Puccinia</taxon>
    </lineage>
</organism>
<feature type="compositionally biased region" description="Acidic residues" evidence="3">
    <location>
        <begin position="395"/>
        <end position="405"/>
    </location>
</feature>
<comment type="caution">
    <text evidence="4">The sequence shown here is derived from an EMBL/GenBank/DDBJ whole genome shotgun (WGS) entry which is preliminary data.</text>
</comment>
<feature type="compositionally biased region" description="Acidic residues" evidence="3">
    <location>
        <begin position="349"/>
        <end position="361"/>
    </location>
</feature>
<name>A0A5B0NDE4_PUCGR</name>
<feature type="compositionally biased region" description="Polar residues" evidence="3">
    <location>
        <begin position="307"/>
        <end position="318"/>
    </location>
</feature>
<dbReference type="PANTHER" id="PTHR22691">
    <property type="entry name" value="YEAST SPT2-RELATED"/>
    <property type="match status" value="1"/>
</dbReference>
<feature type="compositionally biased region" description="Basic and acidic residues" evidence="3">
    <location>
        <begin position="362"/>
        <end position="387"/>
    </location>
</feature>
<keyword evidence="5" id="KW-1185">Reference proteome</keyword>
<evidence type="ECO:0000256" key="1">
    <source>
        <dbReference type="ARBA" id="ARBA00006461"/>
    </source>
</evidence>
<feature type="compositionally biased region" description="Polar residues" evidence="3">
    <location>
        <begin position="202"/>
        <end position="216"/>
    </location>
</feature>
<feature type="compositionally biased region" description="Basic and acidic residues" evidence="3">
    <location>
        <begin position="36"/>
        <end position="79"/>
    </location>
</feature>